<reference evidence="8" key="1">
    <citation type="submission" date="2022-10" db="EMBL/GenBank/DDBJ databases">
        <title>The complete genomes of actinobacterial strains from the NBC collection.</title>
        <authorList>
            <person name="Joergensen T.S."/>
            <person name="Alvarez Arevalo M."/>
            <person name="Sterndorff E.B."/>
            <person name="Faurdal D."/>
            <person name="Vuksanovic O."/>
            <person name="Mourched A.-S."/>
            <person name="Charusanti P."/>
            <person name="Shaw S."/>
            <person name="Blin K."/>
            <person name="Weber T."/>
        </authorList>
    </citation>
    <scope>NUCLEOTIDE SEQUENCE</scope>
    <source>
        <strain evidence="8">NBC_00093</strain>
    </source>
</reference>
<accession>A0AAU2AET8</accession>
<dbReference type="InterPro" id="IPR002692">
    <property type="entry name" value="S45"/>
</dbReference>
<name>A0AAU2AET8_9ACTN</name>
<dbReference type="PIRSF" id="PIRSF001227">
    <property type="entry name" value="Pen_acylase"/>
    <property type="match status" value="1"/>
</dbReference>
<feature type="binding site" evidence="6">
    <location>
        <position position="507"/>
    </location>
    <ligand>
        <name>Ca(2+)</name>
        <dbReference type="ChEBI" id="CHEBI:29108"/>
    </ligand>
</feature>
<comment type="similarity">
    <text evidence="1">Belongs to the peptidase S45 family.</text>
</comment>
<feature type="region of interest" description="Disordered" evidence="7">
    <location>
        <begin position="208"/>
        <end position="232"/>
    </location>
</feature>
<proteinExistence type="inferred from homology"/>
<protein>
    <submittedName>
        <fullName evidence="8">Penicillin acylase family protein</fullName>
    </submittedName>
</protein>
<dbReference type="GO" id="GO:0046872">
    <property type="term" value="F:metal ion binding"/>
    <property type="evidence" value="ECO:0007669"/>
    <property type="project" value="UniProtKB-KW"/>
</dbReference>
<dbReference type="GO" id="GO:0017000">
    <property type="term" value="P:antibiotic biosynthetic process"/>
    <property type="evidence" value="ECO:0007669"/>
    <property type="project" value="InterPro"/>
</dbReference>
<gene>
    <name evidence="8" type="ORF">OHA22_50505</name>
</gene>
<feature type="binding site" evidence="6">
    <location>
        <position position="177"/>
    </location>
    <ligand>
        <name>Ca(2+)</name>
        <dbReference type="ChEBI" id="CHEBI:29108"/>
    </ligand>
</feature>
<evidence type="ECO:0000256" key="4">
    <source>
        <dbReference type="ARBA" id="ARBA00023145"/>
    </source>
</evidence>
<sequence length="788" mass="85569">MKWREGGLRLLALPGLRAQRNRGRLRLSGLIQGADIRRDERGVPFVSAAQEPDLYFAVGYAQATDRLWQMDVLRRRAQGRLAEIFGAVVVDEDVRARKLALGRVARRSEMLLSTEHRANLLAFSDGVNAAARRMRLRGGLPVEFVLLRYRPEPWTPQDSIAIIKHLGFDLGRNLANEAFRARLAQERPEYAAAFTTPKYPADGPVTVRTASASPTASVGEPPAADAPSPADLPPPSRAWFDALLRGERPLGSNAWAVSGTRTASGNPLLANDPHIVLTQPSLWYQMGLRLDDRSADDEEEVADGTTGYGVTVPGLPGLIAGANRHLAWGITNSTVDTQDLCTLGPVDGFDEAWTEESVITVRGAEPVRVRAAGGARHVELDPPGLNGEDRYGLFWSGLEPSVEIEACQRMWRARDYPQLRDALRTFGVPVLNVVVACQDGTIALKTAGNVPARVPDSSGSVPAGHAEVARSWEDFLGFDGLPEVVDPPEGYIVTANHRLLPPDAPLDVGVDWLPPYRAERIEELITTEDAVTAAACAQWQSDALNGRARRVLSTLLDALDRDSPEVPLAVTCRRLLAEWDGHDHGHSAAPLVFFHLMQVLTEHWIGSRLGEELAAAMPDVTLQTDHLVLTPDARTALGDREPLSAVARRALTEAARRIAGELGEDPSRWRYDRVHRITDQHPLGRAVPALAALFGAPSTPTGGSSHSVGLTSSDLKGRVIDGAPWRFVAEPSPAGPGLWDVLRHGASGNPASSHYDDQTSAHTQGQHYRVDLLAFPDASPSLLRLRAR</sequence>
<dbReference type="PANTHER" id="PTHR34218">
    <property type="entry name" value="PEPTIDASE S45 PENICILLIN AMIDASE"/>
    <property type="match status" value="1"/>
</dbReference>
<keyword evidence="4" id="KW-0865">Zymogen</keyword>
<evidence type="ECO:0000313" key="8">
    <source>
        <dbReference type="EMBL" id="WTT23220.1"/>
    </source>
</evidence>
<keyword evidence="2" id="KW-0732">Signal</keyword>
<evidence type="ECO:0000256" key="2">
    <source>
        <dbReference type="ARBA" id="ARBA00022729"/>
    </source>
</evidence>
<keyword evidence="3" id="KW-0378">Hydrolase</keyword>
<keyword evidence="6" id="KW-0106">Calcium</keyword>
<dbReference type="InterPro" id="IPR043146">
    <property type="entry name" value="Penicillin_amidase_N_B-knob"/>
</dbReference>
<dbReference type="SUPFAM" id="SSF56235">
    <property type="entry name" value="N-terminal nucleophile aminohydrolases (Ntn hydrolases)"/>
    <property type="match status" value="1"/>
</dbReference>
<dbReference type="PANTHER" id="PTHR34218:SF3">
    <property type="entry name" value="ACYL-HOMOSERINE LACTONE ACYLASE PVDQ"/>
    <property type="match status" value="1"/>
</dbReference>
<dbReference type="EMBL" id="CP108222">
    <property type="protein sequence ID" value="WTT23220.1"/>
    <property type="molecule type" value="Genomic_DNA"/>
</dbReference>
<feature type="active site" description="Nucleophile" evidence="5">
    <location>
        <position position="252"/>
    </location>
</feature>
<dbReference type="Gene3D" id="3.60.20.10">
    <property type="entry name" value="Glutamine Phosphoribosylpyrophosphate, subunit 1, domain 1"/>
    <property type="match status" value="1"/>
</dbReference>
<dbReference type="InterPro" id="IPR043147">
    <property type="entry name" value="Penicillin_amidase_A-knob"/>
</dbReference>
<evidence type="ECO:0000256" key="1">
    <source>
        <dbReference type="ARBA" id="ARBA00006586"/>
    </source>
</evidence>
<organism evidence="8">
    <name type="scientific">Streptomyces sp. NBC_00093</name>
    <dbReference type="NCBI Taxonomy" id="2975649"/>
    <lineage>
        <taxon>Bacteria</taxon>
        <taxon>Bacillati</taxon>
        <taxon>Actinomycetota</taxon>
        <taxon>Actinomycetes</taxon>
        <taxon>Kitasatosporales</taxon>
        <taxon>Streptomycetaceae</taxon>
        <taxon>Streptomyces</taxon>
    </lineage>
</organism>
<dbReference type="InterPro" id="IPR014395">
    <property type="entry name" value="Pen/GL7ACA/AHL_acylase"/>
</dbReference>
<dbReference type="Gene3D" id="1.10.1400.10">
    <property type="match status" value="1"/>
</dbReference>
<dbReference type="Gene3D" id="2.30.120.10">
    <property type="match status" value="1"/>
</dbReference>
<evidence type="ECO:0000256" key="3">
    <source>
        <dbReference type="ARBA" id="ARBA00022801"/>
    </source>
</evidence>
<keyword evidence="6" id="KW-0479">Metal-binding</keyword>
<feature type="binding site" evidence="6">
    <location>
        <position position="336"/>
    </location>
    <ligand>
        <name>Ca(2+)</name>
        <dbReference type="ChEBI" id="CHEBI:29108"/>
    </ligand>
</feature>
<dbReference type="AlphaFoldDB" id="A0AAU2AET8"/>
<dbReference type="InterPro" id="IPR023343">
    <property type="entry name" value="Penicillin_amidase_dom1"/>
</dbReference>
<dbReference type="Gene3D" id="1.10.439.10">
    <property type="entry name" value="Penicillin Amidohydrolase, domain 1"/>
    <property type="match status" value="1"/>
</dbReference>
<feature type="binding site" evidence="6">
    <location>
        <position position="339"/>
    </location>
    <ligand>
        <name>Ca(2+)</name>
        <dbReference type="ChEBI" id="CHEBI:29108"/>
    </ligand>
</feature>
<dbReference type="GO" id="GO:0016811">
    <property type="term" value="F:hydrolase activity, acting on carbon-nitrogen (but not peptide) bonds, in linear amides"/>
    <property type="evidence" value="ECO:0007669"/>
    <property type="project" value="InterPro"/>
</dbReference>
<evidence type="ECO:0000256" key="7">
    <source>
        <dbReference type="SAM" id="MobiDB-lite"/>
    </source>
</evidence>
<comment type="cofactor">
    <cofactor evidence="6">
        <name>Ca(2+)</name>
        <dbReference type="ChEBI" id="CHEBI:29108"/>
    </cofactor>
    <text evidence="6">Binds 1 Ca(2+) ion per dimer.</text>
</comment>
<dbReference type="InterPro" id="IPR029055">
    <property type="entry name" value="Ntn_hydrolases_N"/>
</dbReference>
<dbReference type="Pfam" id="PF01804">
    <property type="entry name" value="Penicil_amidase"/>
    <property type="match status" value="1"/>
</dbReference>
<evidence type="ECO:0000256" key="5">
    <source>
        <dbReference type="PIRSR" id="PIRSR001227-1"/>
    </source>
</evidence>
<evidence type="ECO:0000256" key="6">
    <source>
        <dbReference type="PIRSR" id="PIRSR001227-2"/>
    </source>
</evidence>